<dbReference type="GO" id="GO:0016020">
    <property type="term" value="C:membrane"/>
    <property type="evidence" value="ECO:0007669"/>
    <property type="project" value="UniProtKB-SubCell"/>
</dbReference>
<feature type="transmembrane region" description="Helical" evidence="7">
    <location>
        <begin position="125"/>
        <end position="149"/>
    </location>
</feature>
<dbReference type="GO" id="GO:0022857">
    <property type="term" value="F:transmembrane transporter activity"/>
    <property type="evidence" value="ECO:0007669"/>
    <property type="project" value="InterPro"/>
</dbReference>
<feature type="domain" description="Major facilitator superfamily (MFS) profile" evidence="8">
    <location>
        <begin position="35"/>
        <end position="196"/>
    </location>
</feature>
<evidence type="ECO:0000259" key="8">
    <source>
        <dbReference type="PROSITE" id="PS50850"/>
    </source>
</evidence>
<evidence type="ECO:0000313" key="9">
    <source>
        <dbReference type="EMBL" id="CAF1632949.1"/>
    </source>
</evidence>
<dbReference type="PANTHER" id="PTHR23505:SF79">
    <property type="entry name" value="PROTEIN SPINSTER"/>
    <property type="match status" value="1"/>
</dbReference>
<dbReference type="EMBL" id="CAJNOR010008416">
    <property type="protein sequence ID" value="CAF1632949.1"/>
    <property type="molecule type" value="Genomic_DNA"/>
</dbReference>
<gene>
    <name evidence="9" type="ORF">XAT740_LOCUS51966</name>
</gene>
<comment type="caution">
    <text evidence="9">The sequence shown here is derived from an EMBL/GenBank/DDBJ whole genome shotgun (WGS) entry which is preliminary data.</text>
</comment>
<accession>A0A816DDF5</accession>
<feature type="non-terminal residue" evidence="9">
    <location>
        <position position="1"/>
    </location>
</feature>
<evidence type="ECO:0000256" key="7">
    <source>
        <dbReference type="SAM" id="Phobius"/>
    </source>
</evidence>
<feature type="transmembrane region" description="Helical" evidence="7">
    <location>
        <begin position="73"/>
        <end position="93"/>
    </location>
</feature>
<keyword evidence="2" id="KW-0813">Transport</keyword>
<dbReference type="InterPro" id="IPR036259">
    <property type="entry name" value="MFS_trans_sf"/>
</dbReference>
<feature type="transmembrane region" description="Helical" evidence="7">
    <location>
        <begin position="30"/>
        <end position="48"/>
    </location>
</feature>
<comment type="similarity">
    <text evidence="6">Belongs to the major facilitator superfamily. Spinster (TC 2.A.1.49) family.</text>
</comment>
<dbReference type="SUPFAM" id="SSF103473">
    <property type="entry name" value="MFS general substrate transporter"/>
    <property type="match status" value="1"/>
</dbReference>
<evidence type="ECO:0000256" key="4">
    <source>
        <dbReference type="ARBA" id="ARBA00022989"/>
    </source>
</evidence>
<protein>
    <recommendedName>
        <fullName evidence="8">Major facilitator superfamily (MFS) profile domain-containing protein</fullName>
    </recommendedName>
</protein>
<evidence type="ECO:0000313" key="10">
    <source>
        <dbReference type="Proteomes" id="UP000663828"/>
    </source>
</evidence>
<dbReference type="CDD" id="cd17328">
    <property type="entry name" value="MFS_spinster_like"/>
    <property type="match status" value="1"/>
</dbReference>
<dbReference type="Pfam" id="PF07690">
    <property type="entry name" value="MFS_1"/>
    <property type="match status" value="1"/>
</dbReference>
<keyword evidence="4 7" id="KW-1133">Transmembrane helix</keyword>
<keyword evidence="10" id="KW-1185">Reference proteome</keyword>
<dbReference type="InterPro" id="IPR011701">
    <property type="entry name" value="MFS"/>
</dbReference>
<evidence type="ECO:0000256" key="1">
    <source>
        <dbReference type="ARBA" id="ARBA00004141"/>
    </source>
</evidence>
<evidence type="ECO:0000256" key="5">
    <source>
        <dbReference type="ARBA" id="ARBA00023136"/>
    </source>
</evidence>
<evidence type="ECO:0000256" key="3">
    <source>
        <dbReference type="ARBA" id="ARBA00022692"/>
    </source>
</evidence>
<name>A0A816DDF5_ADIRI</name>
<feature type="transmembrane region" description="Helical" evidence="7">
    <location>
        <begin position="100"/>
        <end position="119"/>
    </location>
</feature>
<dbReference type="PANTHER" id="PTHR23505">
    <property type="entry name" value="SPINSTER"/>
    <property type="match status" value="1"/>
</dbReference>
<keyword evidence="3 7" id="KW-0812">Transmembrane</keyword>
<dbReference type="InterPro" id="IPR044770">
    <property type="entry name" value="MFS_spinster-like"/>
</dbReference>
<reference evidence="9" key="1">
    <citation type="submission" date="2021-02" db="EMBL/GenBank/DDBJ databases">
        <authorList>
            <person name="Nowell W R."/>
        </authorList>
    </citation>
    <scope>NUCLEOTIDE SEQUENCE</scope>
</reference>
<organism evidence="9 10">
    <name type="scientific">Adineta ricciae</name>
    <name type="common">Rotifer</name>
    <dbReference type="NCBI Taxonomy" id="249248"/>
    <lineage>
        <taxon>Eukaryota</taxon>
        <taxon>Metazoa</taxon>
        <taxon>Spiralia</taxon>
        <taxon>Gnathifera</taxon>
        <taxon>Rotifera</taxon>
        <taxon>Eurotatoria</taxon>
        <taxon>Bdelloidea</taxon>
        <taxon>Adinetida</taxon>
        <taxon>Adinetidae</taxon>
        <taxon>Adineta</taxon>
    </lineage>
</organism>
<dbReference type="Gene3D" id="1.20.1250.20">
    <property type="entry name" value="MFS general substrate transporter like domains"/>
    <property type="match status" value="1"/>
</dbReference>
<dbReference type="PROSITE" id="PS50850">
    <property type="entry name" value="MFS"/>
    <property type="match status" value="1"/>
</dbReference>
<evidence type="ECO:0000256" key="2">
    <source>
        <dbReference type="ARBA" id="ARBA00022448"/>
    </source>
</evidence>
<dbReference type="InterPro" id="IPR020846">
    <property type="entry name" value="MFS_dom"/>
</dbReference>
<dbReference type="AlphaFoldDB" id="A0A816DDF5"/>
<comment type="subcellular location">
    <subcellularLocation>
        <location evidence="1">Membrane</location>
        <topology evidence="1">Multi-pass membrane protein</topology>
    </subcellularLocation>
</comment>
<dbReference type="Proteomes" id="UP000663828">
    <property type="component" value="Unassembled WGS sequence"/>
</dbReference>
<keyword evidence="5 7" id="KW-0472">Membrane</keyword>
<sequence length="196" mass="21466">MSVDIPDTIAVIIPDSQPTLTRSSSRGNRYKNGITMVVLFFINLLNYMDRFSIAGVLKSIENDFHISDTKSGLLQTVFVCSYMALAPLFGYLGDRYSRKALIIAGVTFWSVTTLAGSFVPNDLFVVFLILRGLVGIGEASYSCVAPTIIADMYKHDMRTLMLAIFNIAIPLGGSVNDFNLSIISNRLLCSGLGYIV</sequence>
<evidence type="ECO:0000256" key="6">
    <source>
        <dbReference type="ARBA" id="ARBA00024338"/>
    </source>
</evidence>
<proteinExistence type="inferred from homology"/>